<dbReference type="GO" id="GO:0051073">
    <property type="term" value="F:adenosylcobinamide-GDP ribazoletransferase activity"/>
    <property type="evidence" value="ECO:0007669"/>
    <property type="project" value="UniProtKB-UniRule"/>
</dbReference>
<protein>
    <recommendedName>
        <fullName evidence="6 19">Adenosylcobinamide-GDP ribazoletransferase</fullName>
        <ecNumber evidence="5 19">2.7.8.26</ecNumber>
    </recommendedName>
    <alternativeName>
        <fullName evidence="16 19">Cobalamin synthase</fullName>
    </alternativeName>
    <alternativeName>
        <fullName evidence="15 19">Cobalamin-5'-phosphate synthase</fullName>
    </alternativeName>
</protein>
<dbReference type="GO" id="GO:0005886">
    <property type="term" value="C:plasma membrane"/>
    <property type="evidence" value="ECO:0007669"/>
    <property type="project" value="UniProtKB-SubCell"/>
</dbReference>
<dbReference type="RefSeq" id="WP_210682679.1">
    <property type="nucleotide sequence ID" value="NZ_JAGMWN010000006.1"/>
</dbReference>
<feature type="transmembrane region" description="Helical" evidence="19">
    <location>
        <begin position="79"/>
        <end position="97"/>
    </location>
</feature>
<keyword evidence="13 19" id="KW-0472">Membrane</keyword>
<keyword evidence="12 19" id="KW-1133">Transmembrane helix</keyword>
<gene>
    <name evidence="19" type="primary">cobS</name>
    <name evidence="20" type="ORF">KAJ83_13860</name>
</gene>
<evidence type="ECO:0000256" key="3">
    <source>
        <dbReference type="ARBA" id="ARBA00004663"/>
    </source>
</evidence>
<evidence type="ECO:0000256" key="6">
    <source>
        <dbReference type="ARBA" id="ARBA00015850"/>
    </source>
</evidence>
<comment type="pathway">
    <text evidence="3 19">Cofactor biosynthesis; adenosylcobalamin biosynthesis; adenosylcobalamin from cob(II)yrinate a,c-diamide: step 7/7.</text>
</comment>
<evidence type="ECO:0000256" key="1">
    <source>
        <dbReference type="ARBA" id="ARBA00001946"/>
    </source>
</evidence>
<feature type="transmembrane region" description="Helical" evidence="19">
    <location>
        <begin position="12"/>
        <end position="32"/>
    </location>
</feature>
<comment type="function">
    <text evidence="14 19">Joins adenosylcobinamide-GDP and alpha-ribazole to generate adenosylcobalamin (Ado-cobalamin). Also synthesizes adenosylcobalamin 5'-phosphate from adenosylcobinamide-GDP and alpha-ribazole 5'-phosphate.</text>
</comment>
<evidence type="ECO:0000256" key="17">
    <source>
        <dbReference type="ARBA" id="ARBA00048623"/>
    </source>
</evidence>
<evidence type="ECO:0000256" key="13">
    <source>
        <dbReference type="ARBA" id="ARBA00023136"/>
    </source>
</evidence>
<dbReference type="EC" id="2.7.8.26" evidence="5 19"/>
<evidence type="ECO:0000256" key="2">
    <source>
        <dbReference type="ARBA" id="ARBA00004651"/>
    </source>
</evidence>
<feature type="transmembrane region" description="Helical" evidence="19">
    <location>
        <begin position="52"/>
        <end position="72"/>
    </location>
</feature>
<evidence type="ECO:0000256" key="11">
    <source>
        <dbReference type="ARBA" id="ARBA00022842"/>
    </source>
</evidence>
<dbReference type="Proteomes" id="UP000672602">
    <property type="component" value="Unassembled WGS sequence"/>
</dbReference>
<keyword evidence="21" id="KW-1185">Reference proteome</keyword>
<keyword evidence="7 19" id="KW-1003">Cell membrane</keyword>
<dbReference type="PANTHER" id="PTHR34148">
    <property type="entry name" value="ADENOSYLCOBINAMIDE-GDP RIBAZOLETRANSFERASE"/>
    <property type="match status" value="1"/>
</dbReference>
<feature type="transmembrane region" description="Helical" evidence="19">
    <location>
        <begin position="157"/>
        <end position="181"/>
    </location>
</feature>
<evidence type="ECO:0000256" key="12">
    <source>
        <dbReference type="ARBA" id="ARBA00022989"/>
    </source>
</evidence>
<comment type="similarity">
    <text evidence="4 19">Belongs to the CobS family.</text>
</comment>
<name>A0A8J7S1D9_9PROT</name>
<proteinExistence type="inferred from homology"/>
<evidence type="ECO:0000256" key="8">
    <source>
        <dbReference type="ARBA" id="ARBA00022573"/>
    </source>
</evidence>
<evidence type="ECO:0000256" key="7">
    <source>
        <dbReference type="ARBA" id="ARBA00022475"/>
    </source>
</evidence>
<reference evidence="20" key="1">
    <citation type="submission" date="2021-04" db="EMBL/GenBank/DDBJ databases">
        <authorList>
            <person name="Zhang D.-C."/>
        </authorList>
    </citation>
    <scope>NUCLEOTIDE SEQUENCE</scope>
    <source>
        <strain evidence="20">CGMCC 1.15697</strain>
    </source>
</reference>
<organism evidence="20 21">
    <name type="scientific">Marivibrio halodurans</name>
    <dbReference type="NCBI Taxonomy" id="2039722"/>
    <lineage>
        <taxon>Bacteria</taxon>
        <taxon>Pseudomonadati</taxon>
        <taxon>Pseudomonadota</taxon>
        <taxon>Alphaproteobacteria</taxon>
        <taxon>Rhodospirillales</taxon>
        <taxon>Rhodospirillaceae</taxon>
        <taxon>Marivibrio</taxon>
    </lineage>
</organism>
<evidence type="ECO:0000256" key="19">
    <source>
        <dbReference type="HAMAP-Rule" id="MF_00719"/>
    </source>
</evidence>
<evidence type="ECO:0000313" key="20">
    <source>
        <dbReference type="EMBL" id="MBP5858100.1"/>
    </source>
</evidence>
<comment type="cofactor">
    <cofactor evidence="1 19">
        <name>Mg(2+)</name>
        <dbReference type="ChEBI" id="CHEBI:18420"/>
    </cofactor>
</comment>
<dbReference type="GO" id="GO:0009236">
    <property type="term" value="P:cobalamin biosynthetic process"/>
    <property type="evidence" value="ECO:0007669"/>
    <property type="project" value="UniProtKB-UniRule"/>
</dbReference>
<dbReference type="Pfam" id="PF02654">
    <property type="entry name" value="CobS"/>
    <property type="match status" value="1"/>
</dbReference>
<keyword evidence="8 19" id="KW-0169">Cobalamin biosynthesis</keyword>
<dbReference type="EMBL" id="JAGMWN010000006">
    <property type="protein sequence ID" value="MBP5858100.1"/>
    <property type="molecule type" value="Genomic_DNA"/>
</dbReference>
<keyword evidence="9 19" id="KW-0808">Transferase</keyword>
<evidence type="ECO:0000256" key="10">
    <source>
        <dbReference type="ARBA" id="ARBA00022692"/>
    </source>
</evidence>
<dbReference type="PANTHER" id="PTHR34148:SF1">
    <property type="entry name" value="ADENOSYLCOBINAMIDE-GDP RIBAZOLETRANSFERASE"/>
    <property type="match status" value="1"/>
</dbReference>
<evidence type="ECO:0000256" key="5">
    <source>
        <dbReference type="ARBA" id="ARBA00013200"/>
    </source>
</evidence>
<comment type="catalytic activity">
    <reaction evidence="18 19">
        <text>alpha-ribazole 5'-phosphate + adenosylcob(III)inamide-GDP = adenosylcob(III)alamin 5'-phosphate + GMP + H(+)</text>
        <dbReference type="Rhea" id="RHEA:23560"/>
        <dbReference type="ChEBI" id="CHEBI:15378"/>
        <dbReference type="ChEBI" id="CHEBI:57918"/>
        <dbReference type="ChEBI" id="CHEBI:58115"/>
        <dbReference type="ChEBI" id="CHEBI:60487"/>
        <dbReference type="ChEBI" id="CHEBI:60493"/>
        <dbReference type="EC" id="2.7.8.26"/>
    </reaction>
</comment>
<sequence length="272" mass="26707">MTGKRQDRARAFASSHLGTATADLLCAIAFLTRLPVPAGSAAHARPLSGAAWAFPLVGLPVGLAAGAAMALADALGVPALAAALLGLALSAFVTGALHEDGLADMLDGAWGGMDRARRLAIMRDSRIGGYGALGLVIATGIKAACLAHLIGGAGAEAAWLALIAAAMVGRGALPAVMHGLGHARETGLAAMAGRPDARRTGIAAAIGIIALPLLLGPGAGVVAGLLAALVAAKLAFVARWKLGGQTGDVLGAIEQAVEITVLLCAAAAIDPV</sequence>
<dbReference type="InterPro" id="IPR003805">
    <property type="entry name" value="CobS"/>
</dbReference>
<evidence type="ECO:0000313" key="21">
    <source>
        <dbReference type="Proteomes" id="UP000672602"/>
    </source>
</evidence>
<comment type="subcellular location">
    <subcellularLocation>
        <location evidence="2 19">Cell membrane</location>
        <topology evidence="2 19">Multi-pass membrane protein</topology>
    </subcellularLocation>
</comment>
<comment type="catalytic activity">
    <reaction evidence="17 19">
        <text>alpha-ribazole + adenosylcob(III)inamide-GDP = adenosylcob(III)alamin + GMP + H(+)</text>
        <dbReference type="Rhea" id="RHEA:16049"/>
        <dbReference type="ChEBI" id="CHEBI:10329"/>
        <dbReference type="ChEBI" id="CHEBI:15378"/>
        <dbReference type="ChEBI" id="CHEBI:18408"/>
        <dbReference type="ChEBI" id="CHEBI:58115"/>
        <dbReference type="ChEBI" id="CHEBI:60487"/>
        <dbReference type="EC" id="2.7.8.26"/>
    </reaction>
</comment>
<evidence type="ECO:0000256" key="9">
    <source>
        <dbReference type="ARBA" id="ARBA00022679"/>
    </source>
</evidence>
<evidence type="ECO:0000256" key="14">
    <source>
        <dbReference type="ARBA" id="ARBA00025228"/>
    </source>
</evidence>
<keyword evidence="11 19" id="KW-0460">Magnesium</keyword>
<accession>A0A8J7S1D9</accession>
<keyword evidence="10 19" id="KW-0812">Transmembrane</keyword>
<evidence type="ECO:0000256" key="16">
    <source>
        <dbReference type="ARBA" id="ARBA00032853"/>
    </source>
</evidence>
<evidence type="ECO:0000256" key="18">
    <source>
        <dbReference type="ARBA" id="ARBA00049504"/>
    </source>
</evidence>
<dbReference type="GO" id="GO:0008818">
    <property type="term" value="F:cobalamin 5'-phosphate synthase activity"/>
    <property type="evidence" value="ECO:0007669"/>
    <property type="project" value="UniProtKB-UniRule"/>
</dbReference>
<dbReference type="AlphaFoldDB" id="A0A8J7S1D9"/>
<feature type="transmembrane region" description="Helical" evidence="19">
    <location>
        <begin position="201"/>
        <end position="232"/>
    </location>
</feature>
<evidence type="ECO:0000256" key="15">
    <source>
        <dbReference type="ARBA" id="ARBA00032605"/>
    </source>
</evidence>
<comment type="caution">
    <text evidence="20">The sequence shown here is derived from an EMBL/GenBank/DDBJ whole genome shotgun (WGS) entry which is preliminary data.</text>
</comment>
<feature type="transmembrane region" description="Helical" evidence="19">
    <location>
        <begin position="127"/>
        <end position="150"/>
    </location>
</feature>
<dbReference type="HAMAP" id="MF_00719">
    <property type="entry name" value="CobS"/>
    <property type="match status" value="1"/>
</dbReference>
<dbReference type="UniPathway" id="UPA00148">
    <property type="reaction ID" value="UER00238"/>
</dbReference>
<evidence type="ECO:0000256" key="4">
    <source>
        <dbReference type="ARBA" id="ARBA00010561"/>
    </source>
</evidence>